<dbReference type="EMBL" id="JAPOHA010000016">
    <property type="protein sequence ID" value="MCY1715118.1"/>
    <property type="molecule type" value="Genomic_DNA"/>
</dbReference>
<dbReference type="RefSeq" id="WP_268059155.1">
    <property type="nucleotide sequence ID" value="NZ_JAPOHA010000016.1"/>
</dbReference>
<dbReference type="InterPro" id="IPR045751">
    <property type="entry name" value="DUF6179"/>
</dbReference>
<dbReference type="Proteomes" id="UP001082703">
    <property type="component" value="Unassembled WGS sequence"/>
</dbReference>
<proteinExistence type="predicted"/>
<reference evidence="1 2" key="1">
    <citation type="submission" date="2022-11" db="EMBL/GenBank/DDBJ databases">
        <authorList>
            <person name="Caiyu Z."/>
        </authorList>
    </citation>
    <scope>NUCLEOTIDE SEQUENCE [LARGE SCALE GENOMIC DNA]</scope>
    <source>
        <strain evidence="1 2">YR-4</strain>
    </source>
</reference>
<keyword evidence="2" id="KW-1185">Reference proteome</keyword>
<name>A0ABT4BYK5_9FIRM</name>
<protein>
    <submittedName>
        <fullName evidence="1">DUF6179 domain-containing protein</fullName>
    </submittedName>
</protein>
<evidence type="ECO:0000313" key="2">
    <source>
        <dbReference type="Proteomes" id="UP001082703"/>
    </source>
</evidence>
<accession>A0ABT4BYK5</accession>
<organism evidence="1 2">
    <name type="scientific">Caproiciproducens galactitolivorans</name>
    <dbReference type="NCBI Taxonomy" id="642589"/>
    <lineage>
        <taxon>Bacteria</taxon>
        <taxon>Bacillati</taxon>
        <taxon>Bacillota</taxon>
        <taxon>Clostridia</taxon>
        <taxon>Eubacteriales</taxon>
        <taxon>Acutalibacteraceae</taxon>
        <taxon>Caproiciproducens</taxon>
    </lineage>
</organism>
<comment type="caution">
    <text evidence="1">The sequence shown here is derived from an EMBL/GenBank/DDBJ whole genome shotgun (WGS) entry which is preliminary data.</text>
</comment>
<sequence>MNNHTLETSLQAEEIAALQSRLLELLGEEILYYTGGKSSSVPAETAQSLFESMLYCIKAYLGTLPDPYATLKTIDVQQLFVQGLYLVRQYEEESRQLWEEAKKTRVDTDLMVYNHTLDDYFREFFKSYDPRFQAHITPGMGFLDYPLYRDDTDATGILYIRSYLNELIKENKFCAQYGKNHIRALLFTHGTKHHLDYRIMLVNIMELLLEEEKQKRPKP</sequence>
<dbReference type="Pfam" id="PF19677">
    <property type="entry name" value="DUF6179"/>
    <property type="match status" value="1"/>
</dbReference>
<gene>
    <name evidence="1" type="ORF">OUY18_12760</name>
</gene>
<evidence type="ECO:0000313" key="1">
    <source>
        <dbReference type="EMBL" id="MCY1715118.1"/>
    </source>
</evidence>